<dbReference type="InterPro" id="IPR038162">
    <property type="entry name" value="SoxY_sf"/>
</dbReference>
<name>A0ABV1QUI4_9HYPH</name>
<feature type="signal peptide" evidence="1">
    <location>
        <begin position="1"/>
        <end position="32"/>
    </location>
</feature>
<dbReference type="InterPro" id="IPR006311">
    <property type="entry name" value="TAT_signal"/>
</dbReference>
<dbReference type="Proteomes" id="UP001480955">
    <property type="component" value="Unassembled WGS sequence"/>
</dbReference>
<protein>
    <submittedName>
        <fullName evidence="3">Thiosulfate oxidation carrier protein SoxY</fullName>
    </submittedName>
</protein>
<evidence type="ECO:0000313" key="3">
    <source>
        <dbReference type="EMBL" id="MER2252905.1"/>
    </source>
</evidence>
<evidence type="ECO:0000313" key="4">
    <source>
        <dbReference type="Proteomes" id="UP001480955"/>
    </source>
</evidence>
<feature type="chain" id="PRO_5045256454" evidence="1">
    <location>
        <begin position="33"/>
        <end position="152"/>
    </location>
</feature>
<dbReference type="RefSeq" id="WP_350397122.1">
    <property type="nucleotide sequence ID" value="NZ_JBELQE010000124.1"/>
</dbReference>
<reference evidence="3 4" key="1">
    <citation type="submission" date="2024-06" db="EMBL/GenBank/DDBJ databases">
        <authorList>
            <person name="Campbell A.G."/>
        </authorList>
    </citation>
    <scope>NUCLEOTIDE SEQUENCE [LARGE SCALE GENOMIC DNA]</scope>
    <source>
        <strain evidence="3 4">EM12</strain>
    </source>
</reference>
<feature type="domain" description="Ig-like SoxY" evidence="2">
    <location>
        <begin position="42"/>
        <end position="150"/>
    </location>
</feature>
<sequence length="152" mass="15961">MRYALNRRQALALGTGAAVAATLSLRAGPAHAAKNNSAEAIKAFTRGKEPVRGKVKLELPEIAENGNTVPMTVSVEAPMTEESFVEEVMIVAEGNPNPGVISFHFTPSSVAEANTRIRLAETQNVVAIARMNDGSIFSDVKQVKVTIGGCGG</sequence>
<accession>A0ABV1QUI4</accession>
<evidence type="ECO:0000256" key="1">
    <source>
        <dbReference type="SAM" id="SignalP"/>
    </source>
</evidence>
<keyword evidence="1" id="KW-0732">Signal</keyword>
<dbReference type="Pfam" id="PF13501">
    <property type="entry name" value="SoxY"/>
    <property type="match status" value="1"/>
</dbReference>
<dbReference type="PIRSF" id="PIRSF010312">
    <property type="entry name" value="Sulphur_oxidation_SoxY"/>
    <property type="match status" value="1"/>
</dbReference>
<gene>
    <name evidence="3" type="primary">soxY</name>
    <name evidence="3" type="ORF">ABS772_23590</name>
</gene>
<dbReference type="InterPro" id="IPR016568">
    <property type="entry name" value="Sulphur_oxidation_SoxY"/>
</dbReference>
<keyword evidence="4" id="KW-1185">Reference proteome</keyword>
<comment type="caution">
    <text evidence="3">The sequence shown here is derived from an EMBL/GenBank/DDBJ whole genome shotgun (WGS) entry which is preliminary data.</text>
</comment>
<proteinExistence type="predicted"/>
<organism evidence="3 4">
    <name type="scientific">Methylorubrum podarium</name>
    <dbReference type="NCBI Taxonomy" id="200476"/>
    <lineage>
        <taxon>Bacteria</taxon>
        <taxon>Pseudomonadati</taxon>
        <taxon>Pseudomonadota</taxon>
        <taxon>Alphaproteobacteria</taxon>
        <taxon>Hyphomicrobiales</taxon>
        <taxon>Methylobacteriaceae</taxon>
        <taxon>Methylorubrum</taxon>
    </lineage>
</organism>
<dbReference type="PROSITE" id="PS51318">
    <property type="entry name" value="TAT"/>
    <property type="match status" value="1"/>
</dbReference>
<dbReference type="Gene3D" id="2.60.40.2470">
    <property type="entry name" value="SoxY domain"/>
    <property type="match status" value="1"/>
</dbReference>
<dbReference type="NCBIfam" id="TIGR04488">
    <property type="entry name" value="SoxY_true_GGCGG"/>
    <property type="match status" value="1"/>
</dbReference>
<evidence type="ECO:0000259" key="2">
    <source>
        <dbReference type="Pfam" id="PF13501"/>
    </source>
</evidence>
<dbReference type="InterPro" id="IPR032711">
    <property type="entry name" value="SoxY"/>
</dbReference>
<dbReference type="EMBL" id="JBELQE010000124">
    <property type="protein sequence ID" value="MER2252905.1"/>
    <property type="molecule type" value="Genomic_DNA"/>
</dbReference>